<proteinExistence type="predicted"/>
<comment type="caution">
    <text evidence="1">The sequence shown here is derived from an EMBL/GenBank/DDBJ whole genome shotgun (WGS) entry which is preliminary data.</text>
</comment>
<dbReference type="OrthoDB" id="1577640at2759"/>
<sequence>MPHSCCNLHVGCYVPDDDASIVEDELEDELEDGPEDELEDELEDEKVYDLELLEELLHEFGDELIAILQDPDRGNTDLTNFWERTWVGRMTEILDRLEGSDLPDDERRAAEEIGLVWDKFRPKSPEVIGNPHRTTTLDFWMYELEKIEEECQ</sequence>
<accession>A0A167F2S0</accession>
<evidence type="ECO:0000313" key="2">
    <source>
        <dbReference type="Proteomes" id="UP000076863"/>
    </source>
</evidence>
<protein>
    <submittedName>
        <fullName evidence="1">Uncharacterized protein</fullName>
    </submittedName>
</protein>
<dbReference type="AlphaFoldDB" id="A0A167F2S0"/>
<dbReference type="EMBL" id="AZHA01000010">
    <property type="protein sequence ID" value="OAA44722.1"/>
    <property type="molecule type" value="Genomic_DNA"/>
</dbReference>
<dbReference type="Proteomes" id="UP000076863">
    <property type="component" value="Unassembled WGS sequence"/>
</dbReference>
<reference evidence="1 2" key="1">
    <citation type="journal article" date="2016" name="Genome Biol. Evol.">
        <title>Divergent and convergent evolution of fungal pathogenicity.</title>
        <authorList>
            <person name="Shang Y."/>
            <person name="Xiao G."/>
            <person name="Zheng P."/>
            <person name="Cen K."/>
            <person name="Zhan S."/>
            <person name="Wang C."/>
        </authorList>
    </citation>
    <scope>NUCLEOTIDE SEQUENCE [LARGE SCALE GENOMIC DNA]</scope>
    <source>
        <strain evidence="1 2">RCEF 3172</strain>
    </source>
</reference>
<keyword evidence="2" id="KW-1185">Reference proteome</keyword>
<evidence type="ECO:0000313" key="1">
    <source>
        <dbReference type="EMBL" id="OAA44722.1"/>
    </source>
</evidence>
<organism evidence="1 2">
    <name type="scientific">Beauveria brongniartii RCEF 3172</name>
    <dbReference type="NCBI Taxonomy" id="1081107"/>
    <lineage>
        <taxon>Eukaryota</taxon>
        <taxon>Fungi</taxon>
        <taxon>Dikarya</taxon>
        <taxon>Ascomycota</taxon>
        <taxon>Pezizomycotina</taxon>
        <taxon>Sordariomycetes</taxon>
        <taxon>Hypocreomycetidae</taxon>
        <taxon>Hypocreales</taxon>
        <taxon>Cordycipitaceae</taxon>
        <taxon>Beauveria</taxon>
        <taxon>Beauveria brongniartii</taxon>
    </lineage>
</organism>
<gene>
    <name evidence="1" type="ORF">BBO_04205</name>
</gene>
<name>A0A167F2S0_9HYPO</name>